<organism evidence="12 13">
    <name type="scientific">Branchiostoma lanceolatum</name>
    <name type="common">Common lancelet</name>
    <name type="synonym">Amphioxus lanceolatum</name>
    <dbReference type="NCBI Taxonomy" id="7740"/>
    <lineage>
        <taxon>Eukaryota</taxon>
        <taxon>Metazoa</taxon>
        <taxon>Chordata</taxon>
        <taxon>Cephalochordata</taxon>
        <taxon>Leptocardii</taxon>
        <taxon>Amphioxiformes</taxon>
        <taxon>Branchiostomatidae</taxon>
        <taxon>Branchiostoma</taxon>
    </lineage>
</organism>
<keyword evidence="13" id="KW-1185">Reference proteome</keyword>
<dbReference type="InterPro" id="IPR037056">
    <property type="entry name" value="RNase_H1_N_sf"/>
</dbReference>
<dbReference type="SMART" id="SM00343">
    <property type="entry name" value="ZnF_C2HC"/>
    <property type="match status" value="2"/>
</dbReference>
<feature type="domain" description="PHD-type" evidence="10">
    <location>
        <begin position="144"/>
        <end position="196"/>
    </location>
</feature>
<feature type="region of interest" description="Disordered" evidence="9">
    <location>
        <begin position="78"/>
        <end position="98"/>
    </location>
</feature>
<dbReference type="SUPFAM" id="SSF57903">
    <property type="entry name" value="FYVE/PHD zinc finger"/>
    <property type="match status" value="1"/>
</dbReference>
<keyword evidence="2" id="KW-0479">Metal-binding</keyword>
<keyword evidence="4" id="KW-0862">Zinc</keyword>
<dbReference type="GO" id="GO:0008270">
    <property type="term" value="F:zinc ion binding"/>
    <property type="evidence" value="ECO:0007669"/>
    <property type="project" value="UniProtKB-KW"/>
</dbReference>
<evidence type="ECO:0000256" key="3">
    <source>
        <dbReference type="ARBA" id="ARBA00022771"/>
    </source>
</evidence>
<dbReference type="SUPFAM" id="SSF57756">
    <property type="entry name" value="Retrovirus zinc finger-like domains"/>
    <property type="match status" value="1"/>
</dbReference>
<proteinExistence type="predicted"/>
<sequence length="519" mass="57979">MAKPKEKYFAIAHGKECGIFHGRWEVDGIRHLVAKQPGSVYKSFSSVHEAENFLKTKCLSKDIALRLIQRSKERCYKVPLPSPARDDSSESSPDAGKRSGFGLIPLTAMLNVLTTPFRASQEDPPPQAKPASARALNLATVSDDVYCLDTCPKNGMEDDDMVECCLCRRWVHFECGEVRGDDDVQGVWLCPECKNLPFTVKKLEAELSSTKKAALSMKDHITELKQTIATMATNISEVLSYDKRLTEIENALRSRPVTEPQVAMSANTTDHSAQHDTTAQSNREESGSNKDTKKVLLIGDSNLKYVNTRGLQDTIVMTRPGRRLKDISQELDTTDLQSYSHVVVHAGTNDLTERDDEHDIANIGKEAERLCKIVKDKHPRVKLALSGICPRADRALPAAKVDPANAALRRVADERRVLYVDNEGSFQYRNGQLDESLYDRDRLHISRRRGASRLVSNINEVVPILPTRSRMQQPRQIPGEPPCHFCGESGHVTRACRHGGPIRCKSCNQLGHKAKMCRF</sequence>
<dbReference type="Proteomes" id="UP000838412">
    <property type="component" value="Chromosome 7"/>
</dbReference>
<feature type="compositionally biased region" description="Basic and acidic residues" evidence="9">
    <location>
        <begin position="282"/>
        <end position="293"/>
    </location>
</feature>
<dbReference type="EMBL" id="OV696692">
    <property type="protein sequence ID" value="CAH1268934.1"/>
    <property type="molecule type" value="Genomic_DNA"/>
</dbReference>
<comment type="catalytic activity">
    <reaction evidence="6">
        <text>1-O-hexadecyl-2-acetyl-sn-glycero-3-phosphate + H2O = 1-O-hexadecyl-sn-glycero-3-phosphate + acetate + H(+)</text>
        <dbReference type="Rhea" id="RHEA:41704"/>
        <dbReference type="ChEBI" id="CHEBI:15377"/>
        <dbReference type="ChEBI" id="CHEBI:15378"/>
        <dbReference type="ChEBI" id="CHEBI:30089"/>
        <dbReference type="ChEBI" id="CHEBI:77580"/>
        <dbReference type="ChEBI" id="CHEBI:78385"/>
    </reaction>
    <physiologicalReaction direction="left-to-right" evidence="6">
        <dbReference type="Rhea" id="RHEA:41705"/>
    </physiologicalReaction>
</comment>
<dbReference type="Pfam" id="PF01693">
    <property type="entry name" value="Cauli_VI"/>
    <property type="match status" value="1"/>
</dbReference>
<dbReference type="InterPro" id="IPR009027">
    <property type="entry name" value="Ribosomal_bL9/RNase_H1_N"/>
</dbReference>
<dbReference type="InterPro" id="IPR001878">
    <property type="entry name" value="Znf_CCHC"/>
</dbReference>
<dbReference type="SMART" id="SM00249">
    <property type="entry name" value="PHD"/>
    <property type="match status" value="1"/>
</dbReference>
<comment type="catalytic activity">
    <reaction evidence="7">
        <text>a 1-O-alkyl-2-acetyl-sn-glycero-3-phosphocholine + H2O = a 1-O-alkyl-sn-glycero-3-phosphocholine + acetate + H(+)</text>
        <dbReference type="Rhea" id="RHEA:17777"/>
        <dbReference type="ChEBI" id="CHEBI:15377"/>
        <dbReference type="ChEBI" id="CHEBI:15378"/>
        <dbReference type="ChEBI" id="CHEBI:30089"/>
        <dbReference type="ChEBI" id="CHEBI:30909"/>
        <dbReference type="ChEBI" id="CHEBI:36707"/>
        <dbReference type="EC" id="3.1.1.47"/>
    </reaction>
    <physiologicalReaction direction="left-to-right" evidence="7">
        <dbReference type="Rhea" id="RHEA:17778"/>
    </physiologicalReaction>
</comment>
<reference evidence="12" key="1">
    <citation type="submission" date="2022-01" db="EMBL/GenBank/DDBJ databases">
        <authorList>
            <person name="Braso-Vives M."/>
        </authorList>
    </citation>
    <scope>NUCLEOTIDE SEQUENCE</scope>
</reference>
<dbReference type="CDD" id="cd15489">
    <property type="entry name" value="PHD_SF"/>
    <property type="match status" value="1"/>
</dbReference>
<dbReference type="InterPro" id="IPR013083">
    <property type="entry name" value="Znf_RING/FYVE/PHD"/>
</dbReference>
<feature type="region of interest" description="Disordered" evidence="9">
    <location>
        <begin position="254"/>
        <end position="293"/>
    </location>
</feature>
<dbReference type="InterPro" id="IPR001965">
    <property type="entry name" value="Znf_PHD"/>
</dbReference>
<name>A0A8K0A9V2_BRALA</name>
<dbReference type="Pfam" id="PF13472">
    <property type="entry name" value="Lipase_GDSL_2"/>
    <property type="match status" value="1"/>
</dbReference>
<feature type="compositionally biased region" description="Polar residues" evidence="9">
    <location>
        <begin position="264"/>
        <end position="281"/>
    </location>
</feature>
<dbReference type="OrthoDB" id="10072345at2759"/>
<protein>
    <recommendedName>
        <fullName evidence="1">1-alkyl-2-acetylglycerophosphocholine esterase</fullName>
        <ecNumber evidence="1">3.1.1.47</ecNumber>
    </recommendedName>
</protein>
<dbReference type="EC" id="3.1.1.47" evidence="1"/>
<dbReference type="Gene3D" id="4.10.60.10">
    <property type="entry name" value="Zinc finger, CCHC-type"/>
    <property type="match status" value="1"/>
</dbReference>
<evidence type="ECO:0000256" key="7">
    <source>
        <dbReference type="ARBA" id="ARBA00048078"/>
    </source>
</evidence>
<evidence type="ECO:0000256" key="6">
    <source>
        <dbReference type="ARBA" id="ARBA00035804"/>
    </source>
</evidence>
<dbReference type="Gene3D" id="3.40.970.10">
    <property type="entry name" value="Ribonuclease H1, N-terminal domain"/>
    <property type="match status" value="1"/>
</dbReference>
<dbReference type="GO" id="GO:0003676">
    <property type="term" value="F:nucleic acid binding"/>
    <property type="evidence" value="ECO:0007669"/>
    <property type="project" value="InterPro"/>
</dbReference>
<dbReference type="GO" id="GO:0003847">
    <property type="term" value="F:1-alkyl-2-acetylglycerophosphocholine esterase activity"/>
    <property type="evidence" value="ECO:0007669"/>
    <property type="project" value="UniProtKB-EC"/>
</dbReference>
<dbReference type="InterPro" id="IPR013830">
    <property type="entry name" value="SGNH_hydro"/>
</dbReference>
<dbReference type="InterPro" id="IPR019787">
    <property type="entry name" value="Znf_PHD-finger"/>
</dbReference>
<evidence type="ECO:0000313" key="13">
    <source>
        <dbReference type="Proteomes" id="UP000838412"/>
    </source>
</evidence>
<evidence type="ECO:0000256" key="2">
    <source>
        <dbReference type="ARBA" id="ARBA00022723"/>
    </source>
</evidence>
<dbReference type="SUPFAM" id="SSF55658">
    <property type="entry name" value="L9 N-domain-like"/>
    <property type="match status" value="1"/>
</dbReference>
<dbReference type="InterPro" id="IPR011320">
    <property type="entry name" value="RNase_H1_N"/>
</dbReference>
<dbReference type="InterPro" id="IPR036514">
    <property type="entry name" value="SGNH_hydro_sf"/>
</dbReference>
<dbReference type="PROSITE" id="PS50158">
    <property type="entry name" value="ZF_CCHC"/>
    <property type="match status" value="1"/>
</dbReference>
<dbReference type="AlphaFoldDB" id="A0A8K0A9V2"/>
<dbReference type="SUPFAM" id="SSF52266">
    <property type="entry name" value="SGNH hydrolase"/>
    <property type="match status" value="1"/>
</dbReference>
<feature type="domain" description="CCHC-type" evidence="11">
    <location>
        <begin position="483"/>
        <end position="497"/>
    </location>
</feature>
<dbReference type="Gene3D" id="3.40.50.1110">
    <property type="entry name" value="SGNH hydrolase"/>
    <property type="match status" value="1"/>
</dbReference>
<dbReference type="InterPro" id="IPR036875">
    <property type="entry name" value="Znf_CCHC_sf"/>
</dbReference>
<evidence type="ECO:0000259" key="10">
    <source>
        <dbReference type="PROSITE" id="PS50016"/>
    </source>
</evidence>
<dbReference type="InterPro" id="IPR011011">
    <property type="entry name" value="Znf_FYVE_PHD"/>
</dbReference>
<accession>A0A8K0A9V2</accession>
<evidence type="ECO:0000256" key="8">
    <source>
        <dbReference type="PROSITE-ProRule" id="PRU00047"/>
    </source>
</evidence>
<evidence type="ECO:0000259" key="11">
    <source>
        <dbReference type="PROSITE" id="PS50158"/>
    </source>
</evidence>
<evidence type="ECO:0000256" key="5">
    <source>
        <dbReference type="ARBA" id="ARBA00023721"/>
    </source>
</evidence>
<keyword evidence="3 8" id="KW-0863">Zinc-finger</keyword>
<dbReference type="Gene3D" id="3.30.40.10">
    <property type="entry name" value="Zinc/RING finger domain, C3HC4 (zinc finger)"/>
    <property type="match status" value="1"/>
</dbReference>
<evidence type="ECO:0000313" key="12">
    <source>
        <dbReference type="EMBL" id="CAH1268934.1"/>
    </source>
</evidence>
<comment type="catalytic activity">
    <reaction evidence="5">
        <text>1-O-hexadecyl-2-acetyl-sn-glycero-3-phosphocholine + H2O = 1-O-hexadecyl-sn-glycero-3-phosphocholine + acetate + H(+)</text>
        <dbReference type="Rhea" id="RHEA:40479"/>
        <dbReference type="ChEBI" id="CHEBI:15377"/>
        <dbReference type="ChEBI" id="CHEBI:15378"/>
        <dbReference type="ChEBI" id="CHEBI:30089"/>
        <dbReference type="ChEBI" id="CHEBI:44811"/>
        <dbReference type="ChEBI" id="CHEBI:64496"/>
    </reaction>
    <physiologicalReaction direction="left-to-right" evidence="5">
        <dbReference type="Rhea" id="RHEA:40480"/>
    </physiologicalReaction>
</comment>
<gene>
    <name evidence="12" type="primary">Hypp4033</name>
    <name evidence="12" type="ORF">BLAG_LOCUS21712</name>
</gene>
<evidence type="ECO:0000256" key="1">
    <source>
        <dbReference type="ARBA" id="ARBA00013201"/>
    </source>
</evidence>
<evidence type="ECO:0000256" key="9">
    <source>
        <dbReference type="SAM" id="MobiDB-lite"/>
    </source>
</evidence>
<dbReference type="PROSITE" id="PS50016">
    <property type="entry name" value="ZF_PHD_2"/>
    <property type="match status" value="1"/>
</dbReference>
<evidence type="ECO:0000256" key="4">
    <source>
        <dbReference type="ARBA" id="ARBA00022833"/>
    </source>
</evidence>